<name>G9ERW2_9GAMM</name>
<dbReference type="InParanoid" id="G9ERW2"/>
<dbReference type="HOGENOM" id="CLU_111604_0_0_6"/>
<sequence length="181" mass="21164">MSDWIINNQKSQLQTDTMHQELVEVSNRVYTPLGFKCSQPAIEPESAEYCAYSFELNNFSVRFRVAKITPTKIGQFVTVWKRLKKGPIQPYDSTDSLDFFIINTRKEDRFGQFIFPKSVLCQHDVLSINGEGGKRAIRVYPPWDVAVNKQAKKTQKWQLEYFLEIPKNSEIDLTRAKFLYR</sequence>
<dbReference type="Gene3D" id="3.40.1350.140">
    <property type="entry name" value="MepB-like"/>
    <property type="match status" value="1"/>
</dbReference>
<reference evidence="1 2" key="1">
    <citation type="journal article" date="2011" name="BMC Genomics">
        <title>Insight into cross-talk between intra-amoebal pathogens.</title>
        <authorList>
            <person name="Gimenez G."/>
            <person name="Bertelli C."/>
            <person name="Moliner C."/>
            <person name="Robert C."/>
            <person name="Raoult D."/>
            <person name="Fournier P.E."/>
            <person name="Greub G."/>
        </authorList>
    </citation>
    <scope>NUCLEOTIDE SEQUENCE [LARGE SCALE GENOMIC DNA]</scope>
    <source>
        <strain evidence="1 2">LLAP12</strain>
    </source>
</reference>
<dbReference type="RefSeq" id="WP_006871918.1">
    <property type="nucleotide sequence ID" value="NZ_JH413842.1"/>
</dbReference>
<dbReference type="Proteomes" id="UP000002770">
    <property type="component" value="Unassembled WGS sequence"/>
</dbReference>
<accession>G9ERW2</accession>
<dbReference type="AlphaFoldDB" id="G9ERW2"/>
<dbReference type="EMBL" id="JH413842">
    <property type="protein sequence ID" value="EHL29979.1"/>
    <property type="molecule type" value="Genomic_DNA"/>
</dbReference>
<evidence type="ECO:0000313" key="2">
    <source>
        <dbReference type="Proteomes" id="UP000002770"/>
    </source>
</evidence>
<dbReference type="STRING" id="658187.LDG_8030"/>
<proteinExistence type="predicted"/>
<dbReference type="PIRSF" id="PIRSF032285">
    <property type="entry name" value="UCP032285"/>
    <property type="match status" value="1"/>
</dbReference>
<evidence type="ECO:0008006" key="3">
    <source>
        <dbReference type="Google" id="ProtNLM"/>
    </source>
</evidence>
<organism evidence="1 2">
    <name type="scientific">Legionella drancourtii LLAP12</name>
    <dbReference type="NCBI Taxonomy" id="658187"/>
    <lineage>
        <taxon>Bacteria</taxon>
        <taxon>Pseudomonadati</taxon>
        <taxon>Pseudomonadota</taxon>
        <taxon>Gammaproteobacteria</taxon>
        <taxon>Legionellales</taxon>
        <taxon>Legionellaceae</taxon>
        <taxon>Legionella</taxon>
    </lineage>
</organism>
<evidence type="ECO:0000313" key="1">
    <source>
        <dbReference type="EMBL" id="EHL29979.1"/>
    </source>
</evidence>
<dbReference type="eggNOG" id="COG4815">
    <property type="taxonomic scope" value="Bacteria"/>
</dbReference>
<protein>
    <recommendedName>
        <fullName evidence="3">MepB protein</fullName>
    </recommendedName>
</protein>
<gene>
    <name evidence="1" type="ORF">LDG_8030</name>
</gene>
<dbReference type="OrthoDB" id="4954833at2"/>
<dbReference type="InterPro" id="IPR011235">
    <property type="entry name" value="MepB-like"/>
</dbReference>
<dbReference type="Pfam" id="PF08877">
    <property type="entry name" value="MepB-like"/>
    <property type="match status" value="1"/>
</dbReference>
<keyword evidence="2" id="KW-1185">Reference proteome</keyword>
<dbReference type="InterPro" id="IPR038231">
    <property type="entry name" value="MepB-like_sf"/>
</dbReference>